<protein>
    <submittedName>
        <fullName evidence="7">Radical SAM domain protein</fullName>
    </submittedName>
</protein>
<dbReference type="InterPro" id="IPR006638">
    <property type="entry name" value="Elp3/MiaA/NifB-like_rSAM"/>
</dbReference>
<dbReference type="InterPro" id="IPR023404">
    <property type="entry name" value="rSAM_horseshoe"/>
</dbReference>
<evidence type="ECO:0000256" key="3">
    <source>
        <dbReference type="ARBA" id="ARBA00022723"/>
    </source>
</evidence>
<keyword evidence="8" id="KW-1185">Reference proteome</keyword>
<proteinExistence type="predicted"/>
<reference evidence="7 8" key="1">
    <citation type="submission" date="2008-06" db="EMBL/GenBank/DDBJ databases">
        <title>Complete sequence of Pelodictyon phaeoclathratiforme BU-1.</title>
        <authorList>
            <consortium name="US DOE Joint Genome Institute"/>
            <person name="Lucas S."/>
            <person name="Copeland A."/>
            <person name="Lapidus A."/>
            <person name="Glavina del Rio T."/>
            <person name="Dalin E."/>
            <person name="Tice H."/>
            <person name="Bruce D."/>
            <person name="Goodwin L."/>
            <person name="Pitluck S."/>
            <person name="Schmutz J."/>
            <person name="Larimer F."/>
            <person name="Land M."/>
            <person name="Hauser L."/>
            <person name="Kyrpides N."/>
            <person name="Mikhailova N."/>
            <person name="Liu Z."/>
            <person name="Li T."/>
            <person name="Zhao F."/>
            <person name="Overmann J."/>
            <person name="Bryant D.A."/>
            <person name="Richardson P."/>
        </authorList>
    </citation>
    <scope>NUCLEOTIDE SEQUENCE [LARGE SCALE GENOMIC DNA]</scope>
    <source>
        <strain evidence="8">DSM 5477 / BU-1</strain>
    </source>
</reference>
<sequence>MQSRFKDKPSVLLFFPPGWSLNYGAPHIGLPIIKGYLSKYNISCDIQDLNIESSRFFGVTLSEQKLLSLMTDFDSENAYKFYFSFSDKLQKIAEKYKGQWRIKSGFVYDGCDLSSSKDIEYFSKIESPFTKFYEDNIISKISNHSYSIIGISVTVPSQLLSAFEISRIIRKSGYKGIIVLGGNTITRLKEELFLDWIYDVVDCIVLNQGEESLKLIFDSLQNNGKFDNIPNLLWRKNGKIIYNGYKHIEKSQFSMPNFEGYPIGEYWGINYLPIIGARGCYYGKCNFCSIPYAWGNDGFVGLDNPTHVFNSINESIQKYNIHNFSFVEETMHPKTIKEIAKLVAESNININFEGYIRFESIWLNDSLLLLLSNSGLKKVFIGMELISNKNRNNLNKNDNANQIVEFLKKFKKYGIKVHLFTMFGFPGTNELDAIDTVKFLFDNSDLIDTIDVSHFVYSKHTQINGVTPLIETSKDWAIEYDFIAENSSYINSKEAQILANGLESIVIQTKPQWTHPIYRMYTAWQ</sequence>
<dbReference type="Pfam" id="PF04055">
    <property type="entry name" value="Radical_SAM"/>
    <property type="match status" value="1"/>
</dbReference>
<evidence type="ECO:0000313" key="7">
    <source>
        <dbReference type="EMBL" id="ACF44230.1"/>
    </source>
</evidence>
<dbReference type="STRING" id="324925.Ppha_2019"/>
<evidence type="ECO:0000313" key="8">
    <source>
        <dbReference type="Proteomes" id="UP000002724"/>
    </source>
</evidence>
<keyword evidence="5" id="KW-0411">Iron-sulfur</keyword>
<dbReference type="eggNOG" id="COG1032">
    <property type="taxonomic scope" value="Bacteria"/>
</dbReference>
<dbReference type="AlphaFoldDB" id="B4SCM5"/>
<feature type="domain" description="Radical SAM core" evidence="6">
    <location>
        <begin position="264"/>
        <end position="494"/>
    </location>
</feature>
<dbReference type="SMART" id="SM00729">
    <property type="entry name" value="Elp3"/>
    <property type="match status" value="1"/>
</dbReference>
<dbReference type="Gene3D" id="3.80.30.20">
    <property type="entry name" value="tm_1862 like domain"/>
    <property type="match status" value="1"/>
</dbReference>
<dbReference type="GO" id="GO:0051536">
    <property type="term" value="F:iron-sulfur cluster binding"/>
    <property type="evidence" value="ECO:0007669"/>
    <property type="project" value="UniProtKB-KW"/>
</dbReference>
<dbReference type="InterPro" id="IPR051198">
    <property type="entry name" value="BchE-like"/>
</dbReference>
<dbReference type="Proteomes" id="UP000002724">
    <property type="component" value="Chromosome"/>
</dbReference>
<dbReference type="InterPro" id="IPR007197">
    <property type="entry name" value="rSAM"/>
</dbReference>
<dbReference type="SFLD" id="SFLDG01082">
    <property type="entry name" value="B12-binding_domain_containing"/>
    <property type="match status" value="1"/>
</dbReference>
<dbReference type="SFLD" id="SFLDS00029">
    <property type="entry name" value="Radical_SAM"/>
    <property type="match status" value="1"/>
</dbReference>
<dbReference type="PANTHER" id="PTHR43409">
    <property type="entry name" value="ANAEROBIC MAGNESIUM-PROTOPORPHYRIN IX MONOMETHYL ESTER CYCLASE-RELATED"/>
    <property type="match status" value="1"/>
</dbReference>
<dbReference type="RefSeq" id="WP_012508709.1">
    <property type="nucleotide sequence ID" value="NC_011060.1"/>
</dbReference>
<keyword evidence="4" id="KW-0408">Iron</keyword>
<dbReference type="GO" id="GO:0003824">
    <property type="term" value="F:catalytic activity"/>
    <property type="evidence" value="ECO:0007669"/>
    <property type="project" value="InterPro"/>
</dbReference>
<gene>
    <name evidence="7" type="ordered locus">Ppha_2019</name>
</gene>
<dbReference type="HOGENOM" id="CLU_021572_0_0_10"/>
<dbReference type="InterPro" id="IPR058240">
    <property type="entry name" value="rSAM_sf"/>
</dbReference>
<evidence type="ECO:0000256" key="1">
    <source>
        <dbReference type="ARBA" id="ARBA00001966"/>
    </source>
</evidence>
<keyword evidence="2" id="KW-0949">S-adenosyl-L-methionine</keyword>
<dbReference type="GO" id="GO:0046872">
    <property type="term" value="F:metal ion binding"/>
    <property type="evidence" value="ECO:0007669"/>
    <property type="project" value="UniProtKB-KW"/>
</dbReference>
<organism evidence="7 8">
    <name type="scientific">Pelodictyon phaeoclathratiforme (strain DSM 5477 / BU-1)</name>
    <dbReference type="NCBI Taxonomy" id="324925"/>
    <lineage>
        <taxon>Bacteria</taxon>
        <taxon>Pseudomonadati</taxon>
        <taxon>Chlorobiota</taxon>
        <taxon>Chlorobiia</taxon>
        <taxon>Chlorobiales</taxon>
        <taxon>Chlorobiaceae</taxon>
        <taxon>Chlorobium/Pelodictyon group</taxon>
        <taxon>Pelodictyon</taxon>
    </lineage>
</organism>
<dbReference type="Gene3D" id="3.40.50.280">
    <property type="entry name" value="Cobalamin-binding domain"/>
    <property type="match status" value="1"/>
</dbReference>
<keyword evidence="3" id="KW-0479">Metal-binding</keyword>
<dbReference type="KEGG" id="pph:Ppha_2019"/>
<dbReference type="SUPFAM" id="SSF102114">
    <property type="entry name" value="Radical SAM enzymes"/>
    <property type="match status" value="1"/>
</dbReference>
<evidence type="ECO:0000259" key="6">
    <source>
        <dbReference type="PROSITE" id="PS51918"/>
    </source>
</evidence>
<dbReference type="OrthoDB" id="9801424at2"/>
<comment type="cofactor">
    <cofactor evidence="1">
        <name>[4Fe-4S] cluster</name>
        <dbReference type="ChEBI" id="CHEBI:49883"/>
    </cofactor>
</comment>
<name>B4SCM5_PELPB</name>
<evidence type="ECO:0000256" key="2">
    <source>
        <dbReference type="ARBA" id="ARBA00022691"/>
    </source>
</evidence>
<accession>B4SCM5</accession>
<dbReference type="EMBL" id="CP001110">
    <property type="protein sequence ID" value="ACF44230.1"/>
    <property type="molecule type" value="Genomic_DNA"/>
</dbReference>
<dbReference type="PROSITE" id="PS51918">
    <property type="entry name" value="RADICAL_SAM"/>
    <property type="match status" value="1"/>
</dbReference>
<evidence type="ECO:0000256" key="4">
    <source>
        <dbReference type="ARBA" id="ARBA00023004"/>
    </source>
</evidence>
<evidence type="ECO:0000256" key="5">
    <source>
        <dbReference type="ARBA" id="ARBA00023014"/>
    </source>
</evidence>